<dbReference type="Pfam" id="PF14559">
    <property type="entry name" value="TPR_19"/>
    <property type="match status" value="1"/>
</dbReference>
<feature type="domain" description="OmpR/PhoB-type" evidence="5">
    <location>
        <begin position="1"/>
        <end position="99"/>
    </location>
</feature>
<dbReference type="Gene3D" id="1.25.40.10">
    <property type="entry name" value="Tetratricopeptide repeat domain"/>
    <property type="match status" value="2"/>
</dbReference>
<dbReference type="PANTHER" id="PTHR45586:SF1">
    <property type="entry name" value="LIPOPOLYSACCHARIDE ASSEMBLY PROTEIN B"/>
    <property type="match status" value="1"/>
</dbReference>
<dbReference type="SMART" id="SM00862">
    <property type="entry name" value="Trans_reg_C"/>
    <property type="match status" value="1"/>
</dbReference>
<evidence type="ECO:0000256" key="2">
    <source>
        <dbReference type="ARBA" id="ARBA00022803"/>
    </source>
</evidence>
<dbReference type="InterPro" id="IPR051012">
    <property type="entry name" value="CellSynth/LPSAsmb/PSIAsmb"/>
</dbReference>
<evidence type="ECO:0000256" key="1">
    <source>
        <dbReference type="ARBA" id="ARBA00022737"/>
    </source>
</evidence>
<sequence length="581" mass="64748">MTRYAFDDFCLDSAARALSRSGTPVALTPRVFDTLLHLLERSGELVDKDELMQAVWPSRVVEENNLNQAISALRRALGETHGEHRYILTVPGRGYRFVAEVRSMSSADPALSMKPLRTLAVLPFRLLQPERDEALQTGMADILITRLSGIGELVVRPLSSVCRFGGQQHDPLEVGRRLGVDAVLEGTIQRAAARVRVSMRLLNVAEGRQQWADIFDTQADDLFALQDAVAEKASVALALRLTYDQRIRLTRRYTDNSEAWRCYALARFFVEQRSPPALKRAVDCFRQALSLDPGYVLAHAELSDVYTIQGVMGARPPHEVGPLAREAALRALAIDDRVPVAHYALGHALVQYDRDWAGAELAYRRALELDPNCTNAHHRYAILLMTSGRPDEAFAQIRRARELDPTSLPIDVTEGFLYYWNRQYAGAIEHLQGTLEREPHFWMAHYWLAQVLGSHGEHAAAAASAQRANELVGDNGALWLIAWTHAVAGRRDEALVQLDALLERSSDRYVPPYDMAQVYAGLGDAGQVFAWLERAEQGRSRHLDTLGVNPIMDPYRADPRMADMYARIGITAVARSPATGG</sequence>
<dbReference type="PROSITE" id="PS51755">
    <property type="entry name" value="OMPR_PHOB"/>
    <property type="match status" value="1"/>
</dbReference>
<dbReference type="InterPro" id="IPR019734">
    <property type="entry name" value="TPR_rpt"/>
</dbReference>
<evidence type="ECO:0000256" key="4">
    <source>
        <dbReference type="PROSITE-ProRule" id="PRU01091"/>
    </source>
</evidence>
<evidence type="ECO:0000256" key="3">
    <source>
        <dbReference type="ARBA" id="ARBA00023125"/>
    </source>
</evidence>
<dbReference type="Gene3D" id="3.40.50.10610">
    <property type="entry name" value="ABC-type transport auxiliary lipoprotein component"/>
    <property type="match status" value="1"/>
</dbReference>
<reference evidence="7" key="1">
    <citation type="journal article" date="2019" name="Int. J. Syst. Evol. Microbiol.">
        <title>The Global Catalogue of Microorganisms (GCM) 10K type strain sequencing project: providing services to taxonomists for standard genome sequencing and annotation.</title>
        <authorList>
            <consortium name="The Broad Institute Genomics Platform"/>
            <consortium name="The Broad Institute Genome Sequencing Center for Infectious Disease"/>
            <person name="Wu L."/>
            <person name="Ma J."/>
        </authorList>
    </citation>
    <scope>NUCLEOTIDE SEQUENCE [LARGE SCALE GENOMIC DNA]</scope>
    <source>
        <strain evidence="7">CGMCC 1.13587</strain>
    </source>
</reference>
<dbReference type="Pfam" id="PF13432">
    <property type="entry name" value="TPR_16"/>
    <property type="match status" value="1"/>
</dbReference>
<name>A0ABW0SUQ5_9GAMM</name>
<evidence type="ECO:0000313" key="6">
    <source>
        <dbReference type="EMBL" id="MFC5580582.1"/>
    </source>
</evidence>
<feature type="DNA-binding region" description="OmpR/PhoB-type" evidence="4">
    <location>
        <begin position="1"/>
        <end position="99"/>
    </location>
</feature>
<dbReference type="SMART" id="SM00028">
    <property type="entry name" value="TPR"/>
    <property type="match status" value="4"/>
</dbReference>
<protein>
    <submittedName>
        <fullName evidence="6">Winged helix-turn-helix domain-containing protein</fullName>
    </submittedName>
</protein>
<accession>A0ABW0SUQ5</accession>
<keyword evidence="1" id="KW-0677">Repeat</keyword>
<dbReference type="SUPFAM" id="SSF48452">
    <property type="entry name" value="TPR-like"/>
    <property type="match status" value="2"/>
</dbReference>
<dbReference type="EMBL" id="JBHSNG010000004">
    <property type="protein sequence ID" value="MFC5580582.1"/>
    <property type="molecule type" value="Genomic_DNA"/>
</dbReference>
<proteinExistence type="predicted"/>
<dbReference type="InterPro" id="IPR001867">
    <property type="entry name" value="OmpR/PhoB-type_DNA-bd"/>
</dbReference>
<dbReference type="Pfam" id="PF00486">
    <property type="entry name" value="Trans_reg_C"/>
    <property type="match status" value="1"/>
</dbReference>
<organism evidence="6 7">
    <name type="scientific">Rhodanobacter terrae</name>
    <dbReference type="NCBI Taxonomy" id="418647"/>
    <lineage>
        <taxon>Bacteria</taxon>
        <taxon>Pseudomonadati</taxon>
        <taxon>Pseudomonadota</taxon>
        <taxon>Gammaproteobacteria</taxon>
        <taxon>Lysobacterales</taxon>
        <taxon>Rhodanobacteraceae</taxon>
        <taxon>Rhodanobacter</taxon>
    </lineage>
</organism>
<dbReference type="InterPro" id="IPR036388">
    <property type="entry name" value="WH-like_DNA-bd_sf"/>
</dbReference>
<dbReference type="PANTHER" id="PTHR45586">
    <property type="entry name" value="TPR REPEAT-CONTAINING PROTEIN PA4667"/>
    <property type="match status" value="1"/>
</dbReference>
<dbReference type="RefSeq" id="WP_377325198.1">
    <property type="nucleotide sequence ID" value="NZ_JBHSNG010000004.1"/>
</dbReference>
<dbReference type="InterPro" id="IPR016032">
    <property type="entry name" value="Sig_transdc_resp-reg_C-effctor"/>
</dbReference>
<dbReference type="CDD" id="cd00383">
    <property type="entry name" value="trans_reg_C"/>
    <property type="match status" value="1"/>
</dbReference>
<keyword evidence="2" id="KW-0802">TPR repeat</keyword>
<dbReference type="Proteomes" id="UP001596111">
    <property type="component" value="Unassembled WGS sequence"/>
</dbReference>
<gene>
    <name evidence="6" type="ORF">ACFPPB_05605</name>
</gene>
<dbReference type="Gene3D" id="1.10.10.10">
    <property type="entry name" value="Winged helix-like DNA-binding domain superfamily/Winged helix DNA-binding domain"/>
    <property type="match status" value="1"/>
</dbReference>
<evidence type="ECO:0000259" key="5">
    <source>
        <dbReference type="PROSITE" id="PS51755"/>
    </source>
</evidence>
<comment type="caution">
    <text evidence="6">The sequence shown here is derived from an EMBL/GenBank/DDBJ whole genome shotgun (WGS) entry which is preliminary data.</text>
</comment>
<dbReference type="InterPro" id="IPR011990">
    <property type="entry name" value="TPR-like_helical_dom_sf"/>
</dbReference>
<keyword evidence="3 4" id="KW-0238">DNA-binding</keyword>
<dbReference type="SUPFAM" id="SSF46894">
    <property type="entry name" value="C-terminal effector domain of the bipartite response regulators"/>
    <property type="match status" value="1"/>
</dbReference>
<keyword evidence="7" id="KW-1185">Reference proteome</keyword>
<evidence type="ECO:0000313" key="7">
    <source>
        <dbReference type="Proteomes" id="UP001596111"/>
    </source>
</evidence>